<sequence length="212" mass="24563">MGYTTTFRGKIAVVPKLNKEEIEYLKKFSATRRMIRGKGEYYCGTGDAGQDREADITSYNAPPPTQPSLWCQWIPTVDGKYIEWNGAEKFHDAEKWMWYLIHNFLKPQPIAKVRHPGLFAFLEGHQCDGLIRAQGEDSTDKWKLIVTVNDVRVEKDGSTNRVSNETIERMYCFETKGSKCDNCHVRFKCYTEGFTPHPKYGDWGDLSFWLNK</sequence>
<dbReference type="EMBL" id="MT143515">
    <property type="protein sequence ID" value="QJA97682.1"/>
    <property type="molecule type" value="Genomic_DNA"/>
</dbReference>
<gene>
    <name evidence="1" type="ORF">MM415B06013_0007</name>
</gene>
<proteinExistence type="predicted"/>
<organism evidence="1">
    <name type="scientific">viral metagenome</name>
    <dbReference type="NCBI Taxonomy" id="1070528"/>
    <lineage>
        <taxon>unclassified sequences</taxon>
        <taxon>metagenomes</taxon>
        <taxon>organismal metagenomes</taxon>
    </lineage>
</organism>
<reference evidence="1" key="1">
    <citation type="submission" date="2020-03" db="EMBL/GenBank/DDBJ databases">
        <title>The deep terrestrial virosphere.</title>
        <authorList>
            <person name="Holmfeldt K."/>
            <person name="Nilsson E."/>
            <person name="Simone D."/>
            <person name="Lopez-Fernandez M."/>
            <person name="Wu X."/>
            <person name="de Brujin I."/>
            <person name="Lundin D."/>
            <person name="Andersson A."/>
            <person name="Bertilsson S."/>
            <person name="Dopson M."/>
        </authorList>
    </citation>
    <scope>NUCLEOTIDE SEQUENCE</scope>
    <source>
        <strain evidence="1">MM415B06013</strain>
    </source>
</reference>
<dbReference type="AlphaFoldDB" id="A0A6M3LVW2"/>
<name>A0A6M3LVW2_9ZZZZ</name>
<protein>
    <submittedName>
        <fullName evidence="1">Uncharacterized protein</fullName>
    </submittedName>
</protein>
<accession>A0A6M3LVW2</accession>
<evidence type="ECO:0000313" key="1">
    <source>
        <dbReference type="EMBL" id="QJA97682.1"/>
    </source>
</evidence>